<comment type="caution">
    <text evidence="2">The sequence shown here is derived from an EMBL/GenBank/DDBJ whole genome shotgun (WGS) entry which is preliminary data.</text>
</comment>
<organism evidence="2 3">
    <name type="scientific">Purpureocillium lilacinum</name>
    <name type="common">Paecilomyces lilacinus</name>
    <dbReference type="NCBI Taxonomy" id="33203"/>
    <lineage>
        <taxon>Eukaryota</taxon>
        <taxon>Fungi</taxon>
        <taxon>Dikarya</taxon>
        <taxon>Ascomycota</taxon>
        <taxon>Pezizomycotina</taxon>
        <taxon>Sordariomycetes</taxon>
        <taxon>Hypocreomycetidae</taxon>
        <taxon>Hypocreales</taxon>
        <taxon>Ophiocordycipitaceae</taxon>
        <taxon>Purpureocillium</taxon>
    </lineage>
</organism>
<proteinExistence type="predicted"/>
<evidence type="ECO:0000313" key="3">
    <source>
        <dbReference type="Proteomes" id="UP000078340"/>
    </source>
</evidence>
<name>A0A179HU71_PURLI</name>
<keyword evidence="1" id="KW-0732">Signal</keyword>
<accession>A0A179HU71</accession>
<evidence type="ECO:0000256" key="1">
    <source>
        <dbReference type="SAM" id="SignalP"/>
    </source>
</evidence>
<gene>
    <name evidence="2" type="ORF">VFPFJ_00143</name>
</gene>
<reference evidence="2 3" key="1">
    <citation type="submission" date="2016-02" db="EMBL/GenBank/DDBJ databases">
        <title>Biosynthesis of antibiotic leucinostatins and their inhibition on Phytophthora in bio-control Purpureocillium lilacinum.</title>
        <authorList>
            <person name="Wang G."/>
            <person name="Liu Z."/>
            <person name="Lin R."/>
            <person name="Li E."/>
            <person name="Mao Z."/>
            <person name="Ling J."/>
            <person name="Yin W."/>
            <person name="Xie B."/>
        </authorList>
    </citation>
    <scope>NUCLEOTIDE SEQUENCE [LARGE SCALE GENOMIC DNA]</scope>
    <source>
        <strain evidence="2">PLFJ-1</strain>
    </source>
</reference>
<evidence type="ECO:0000313" key="2">
    <source>
        <dbReference type="EMBL" id="OAQ94035.1"/>
    </source>
</evidence>
<sequence length="106" mass="11347">MGVAHAWRLCTGSRCALAWTTVRYLGCKKSWDSGAEAASPYLGWGGGNGKTRHTEAGVDGSHIVLATEGLVCLHTVAAFRRRIEARLETGIKNSSEAVMDGWSVQV</sequence>
<dbReference type="Proteomes" id="UP000078340">
    <property type="component" value="Unassembled WGS sequence"/>
</dbReference>
<feature type="signal peptide" evidence="1">
    <location>
        <begin position="1"/>
        <end position="18"/>
    </location>
</feature>
<protein>
    <submittedName>
        <fullName evidence="2">Uncharacterized protein</fullName>
    </submittedName>
</protein>
<dbReference type="EMBL" id="LSBI01000001">
    <property type="protein sequence ID" value="OAQ94035.1"/>
    <property type="molecule type" value="Genomic_DNA"/>
</dbReference>
<feature type="chain" id="PRO_5008103826" evidence="1">
    <location>
        <begin position="19"/>
        <end position="106"/>
    </location>
</feature>
<dbReference type="AlphaFoldDB" id="A0A179HU71"/>